<evidence type="ECO:0000313" key="2">
    <source>
        <dbReference type="EMBL" id="KDQ07444.1"/>
    </source>
</evidence>
<evidence type="ECO:0000313" key="3">
    <source>
        <dbReference type="Proteomes" id="UP000027195"/>
    </source>
</evidence>
<dbReference type="AlphaFoldDB" id="A0A067LWA0"/>
<feature type="compositionally biased region" description="Polar residues" evidence="1">
    <location>
        <begin position="177"/>
        <end position="186"/>
    </location>
</feature>
<protein>
    <submittedName>
        <fullName evidence="2">Uncharacterized protein</fullName>
    </submittedName>
</protein>
<evidence type="ECO:0000256" key="1">
    <source>
        <dbReference type="SAM" id="MobiDB-lite"/>
    </source>
</evidence>
<dbReference type="OrthoDB" id="2795309at2759"/>
<dbReference type="InParanoid" id="A0A067LWA0"/>
<feature type="region of interest" description="Disordered" evidence="1">
    <location>
        <begin position="459"/>
        <end position="482"/>
    </location>
</feature>
<reference evidence="3" key="1">
    <citation type="journal article" date="2014" name="Proc. Natl. Acad. Sci. U.S.A.">
        <title>Extensive sampling of basidiomycete genomes demonstrates inadequacy of the white-rot/brown-rot paradigm for wood decay fungi.</title>
        <authorList>
            <person name="Riley R."/>
            <person name="Salamov A.A."/>
            <person name="Brown D.W."/>
            <person name="Nagy L.G."/>
            <person name="Floudas D."/>
            <person name="Held B.W."/>
            <person name="Levasseur A."/>
            <person name="Lombard V."/>
            <person name="Morin E."/>
            <person name="Otillar R."/>
            <person name="Lindquist E.A."/>
            <person name="Sun H."/>
            <person name="LaButti K.M."/>
            <person name="Schmutz J."/>
            <person name="Jabbour D."/>
            <person name="Luo H."/>
            <person name="Baker S.E."/>
            <person name="Pisabarro A.G."/>
            <person name="Walton J.D."/>
            <person name="Blanchette R.A."/>
            <person name="Henrissat B."/>
            <person name="Martin F."/>
            <person name="Cullen D."/>
            <person name="Hibbett D.S."/>
            <person name="Grigoriev I.V."/>
        </authorList>
    </citation>
    <scope>NUCLEOTIDE SEQUENCE [LARGE SCALE GENOMIC DNA]</scope>
    <source>
        <strain evidence="3">FD-172 SS1</strain>
    </source>
</reference>
<dbReference type="STRING" id="930990.A0A067LWA0"/>
<sequence length="562" mass="60884">MPYNTDPLRGLTNPYPDAPAPPTIMAVPAENQAQWIQEAYTSLSSFPTQVLSINHTITDPVRPHLIRLLLNAAMATVMNDTQVVNAIRDIRPLNTGPVAAIVAAANDNDSEDDETPDDDDVFRIMTTGRLSKMEDAIARIEGLMKKTLDNKKDTNPKGKGKETTTQTPGPAAPGGSKATQPAQTLTPPDEKVRDPLARGELLFAPDTAVNKAQIIAFDGQQAINTINKALTALTPECSVKGFRWTPKNNALLTPAVAEEWDILAKHGAKVLQAELGVPFTLRTSAPTKDLVVHGWPAKHGALPNAKDICLKISSSLKLNGDDLVPESSRWLIGPKSNTSRPPLLLLAVTTEEAEGKLLFSNPHYIEGKKITFKKFRSPATVPNQCNRCWKVGHPTWRCSTKVEVCALCATPHATKDHTCPNKDCKGRGMKCPHFPFQCPTCAQEHPAWDRDCVKRQIQRATNPPKKKPTPPKAKDAPADSPVRKAANLIRAIPKGSPGAPVRDISKLSDLDLTKKFRLWALYNGLPVIVTDANGQVSWGGVPAGATLTTPFLPHLEPAPNGS</sequence>
<accession>A0A067LWA0</accession>
<dbReference type="HOGENOM" id="CLU_015086_1_0_1"/>
<feature type="compositionally biased region" description="Low complexity" evidence="1">
    <location>
        <begin position="163"/>
        <end position="175"/>
    </location>
</feature>
<feature type="compositionally biased region" description="Basic and acidic residues" evidence="1">
    <location>
        <begin position="147"/>
        <end position="162"/>
    </location>
</feature>
<feature type="region of interest" description="Disordered" evidence="1">
    <location>
        <begin position="147"/>
        <end position="194"/>
    </location>
</feature>
<dbReference type="Proteomes" id="UP000027195">
    <property type="component" value="Unassembled WGS sequence"/>
</dbReference>
<organism evidence="2 3">
    <name type="scientific">Botryobasidium botryosum (strain FD-172 SS1)</name>
    <dbReference type="NCBI Taxonomy" id="930990"/>
    <lineage>
        <taxon>Eukaryota</taxon>
        <taxon>Fungi</taxon>
        <taxon>Dikarya</taxon>
        <taxon>Basidiomycota</taxon>
        <taxon>Agaricomycotina</taxon>
        <taxon>Agaricomycetes</taxon>
        <taxon>Cantharellales</taxon>
        <taxon>Botryobasidiaceae</taxon>
        <taxon>Botryobasidium</taxon>
    </lineage>
</organism>
<keyword evidence="3" id="KW-1185">Reference proteome</keyword>
<gene>
    <name evidence="2" type="ORF">BOTBODRAFT_180722</name>
</gene>
<proteinExistence type="predicted"/>
<name>A0A067LWA0_BOTB1</name>
<dbReference type="EMBL" id="KL198107">
    <property type="protein sequence ID" value="KDQ07444.1"/>
    <property type="molecule type" value="Genomic_DNA"/>
</dbReference>